<evidence type="ECO:0000259" key="3">
    <source>
        <dbReference type="Pfam" id="PF16896"/>
    </source>
</evidence>
<evidence type="ECO:0000256" key="1">
    <source>
        <dbReference type="ARBA" id="ARBA00023002"/>
    </source>
</evidence>
<dbReference type="Gene3D" id="1.10.3640.10">
    <property type="entry name" value="Semialdehyde dehydrogenase-like, C-terminal"/>
    <property type="match status" value="1"/>
</dbReference>
<dbReference type="InterPro" id="IPR037161">
    <property type="entry name" value="Semialdehyde_DH-like_C"/>
</dbReference>
<evidence type="ECO:0008006" key="6">
    <source>
        <dbReference type="Google" id="ProtNLM"/>
    </source>
</evidence>
<dbReference type="Pfam" id="PF16896">
    <property type="entry name" value="PGDH_C"/>
    <property type="match status" value="1"/>
</dbReference>
<dbReference type="InterPro" id="IPR028939">
    <property type="entry name" value="P5C_Rdtase_cat_N"/>
</dbReference>
<dbReference type="PANTHER" id="PTHR21363:SF0">
    <property type="entry name" value="PREPHENATE DEHYDROGENASE [NADP(+)]"/>
    <property type="match status" value="1"/>
</dbReference>
<organism evidence="4 5">
    <name type="scientific">Rhodovulum iodosum</name>
    <dbReference type="NCBI Taxonomy" id="68291"/>
    <lineage>
        <taxon>Bacteria</taxon>
        <taxon>Pseudomonadati</taxon>
        <taxon>Pseudomonadota</taxon>
        <taxon>Alphaproteobacteria</taxon>
        <taxon>Rhodobacterales</taxon>
        <taxon>Paracoccaceae</taxon>
        <taxon>Rhodovulum</taxon>
    </lineage>
</organism>
<dbReference type="Gene3D" id="3.40.50.720">
    <property type="entry name" value="NAD(P)-binding Rossmann-like Domain"/>
    <property type="match status" value="1"/>
</dbReference>
<evidence type="ECO:0000259" key="2">
    <source>
        <dbReference type="Pfam" id="PF03807"/>
    </source>
</evidence>
<dbReference type="Pfam" id="PF03807">
    <property type="entry name" value="F420_oxidored"/>
    <property type="match status" value="1"/>
</dbReference>
<keyword evidence="5" id="KW-1185">Reference proteome</keyword>
<keyword evidence="1" id="KW-0560">Oxidoreductase</keyword>
<dbReference type="InterPro" id="IPR036291">
    <property type="entry name" value="NAD(P)-bd_dom_sf"/>
</dbReference>
<evidence type="ECO:0000313" key="4">
    <source>
        <dbReference type="EMBL" id="MEX5729516.1"/>
    </source>
</evidence>
<reference evidence="4 5" key="1">
    <citation type="submission" date="2024-06" db="EMBL/GenBank/DDBJ databases">
        <title>Genome of Rhodovulum iodosum, a marine photoferrotroph.</title>
        <authorList>
            <person name="Bianchini G."/>
            <person name="Nikeleit V."/>
            <person name="Kappler A."/>
            <person name="Bryce C."/>
            <person name="Sanchez-Baracaldo P."/>
        </authorList>
    </citation>
    <scope>NUCLEOTIDE SEQUENCE [LARGE SCALE GENOMIC DNA]</scope>
    <source>
        <strain evidence="4 5">UT/N1</strain>
    </source>
</reference>
<dbReference type="InterPro" id="IPR050812">
    <property type="entry name" value="Preph/Arog_dehydrog"/>
</dbReference>
<dbReference type="EMBL" id="JBEHHI010000003">
    <property type="protein sequence ID" value="MEX5729516.1"/>
    <property type="molecule type" value="Genomic_DNA"/>
</dbReference>
<dbReference type="RefSeq" id="WP_125403880.1">
    <property type="nucleotide sequence ID" value="NZ_JBEHHI010000003.1"/>
</dbReference>
<name>A0ABV3XVZ0_9RHOB</name>
<comment type="caution">
    <text evidence="4">The sequence shown here is derived from an EMBL/GenBank/DDBJ whole genome shotgun (WGS) entry which is preliminary data.</text>
</comment>
<dbReference type="PANTHER" id="PTHR21363">
    <property type="entry name" value="PREPHENATE DEHYDROGENASE"/>
    <property type="match status" value="1"/>
</dbReference>
<evidence type="ECO:0000313" key="5">
    <source>
        <dbReference type="Proteomes" id="UP001560019"/>
    </source>
</evidence>
<feature type="domain" description="Phosphogluconate dehydrogenase (decarboxylating) C-terminal" evidence="3">
    <location>
        <begin position="125"/>
        <end position="277"/>
    </location>
</feature>
<protein>
    <recommendedName>
        <fullName evidence="6">Semialdehyde dehydrogenase</fullName>
    </recommendedName>
</protein>
<accession>A0ABV3XVZ0</accession>
<gene>
    <name evidence="4" type="ORF">Ga0609869_002869</name>
</gene>
<dbReference type="Proteomes" id="UP001560019">
    <property type="component" value="Unassembled WGS sequence"/>
</dbReference>
<proteinExistence type="predicted"/>
<dbReference type="SUPFAM" id="SSF51735">
    <property type="entry name" value="NAD(P)-binding Rossmann-fold domains"/>
    <property type="match status" value="1"/>
</dbReference>
<dbReference type="InterPro" id="IPR031663">
    <property type="entry name" value="PGDH_C"/>
</dbReference>
<feature type="domain" description="Pyrroline-5-carboxylate reductase catalytic N-terminal" evidence="2">
    <location>
        <begin position="3"/>
        <end position="88"/>
    </location>
</feature>
<sequence length="282" mass="30246">MTKIALLGAGGKMGVRLAQNLKSSRFEVDHVEISQEGRARLKREVGVDTVDADNALADSDVIVMAVPDRMIGKIAHSFIEKVKPGAALVVLDAAAPYAGEMPKRDDVTYFCSHPCHPNIFEVTPDVEAQKDYFGGIAGEQGIVCALIQGPEEHYEMCEEVAKIIYGPVARSHRCTLQDIAVLEPALSETVGATFSLALREATDRAVAMGVPEAAAHDFILGHLKIELAIAFGIFPEGKFSDGALLAIDNAKSVIFKDDWLDEVFNLDAVKKSVADICAPSPG</sequence>